<dbReference type="EnsemblMetazoa" id="AARA014935-RA">
    <property type="protein sequence ID" value="AARA014935-PA"/>
    <property type="gene ID" value="AARA014935"/>
</dbReference>
<dbReference type="AlphaFoldDB" id="A0A182IHL1"/>
<sequence length="21" mass="2504">MRNIFVLDLTRSVLFVVLVRL</sequence>
<name>A0A182IHL1_ANOAR</name>
<dbReference type="Proteomes" id="UP000075840">
    <property type="component" value="Unassembled WGS sequence"/>
</dbReference>
<reference evidence="1" key="1">
    <citation type="submission" date="2022-08" db="UniProtKB">
        <authorList>
            <consortium name="EnsemblMetazoa"/>
        </authorList>
    </citation>
    <scope>IDENTIFICATION</scope>
    <source>
        <strain evidence="1">Dongola</strain>
    </source>
</reference>
<keyword evidence="2" id="KW-1185">Reference proteome</keyword>
<evidence type="ECO:0000313" key="2">
    <source>
        <dbReference type="Proteomes" id="UP000075840"/>
    </source>
</evidence>
<evidence type="ECO:0000313" key="1">
    <source>
        <dbReference type="EnsemblMetazoa" id="AARA014935-PA"/>
    </source>
</evidence>
<protein>
    <submittedName>
        <fullName evidence="1">Uncharacterized protein</fullName>
    </submittedName>
</protein>
<accession>A0A182IHL1</accession>
<dbReference type="VEuPathDB" id="VectorBase:AARA014935"/>
<organism evidence="1 2">
    <name type="scientific">Anopheles arabiensis</name>
    <name type="common">Mosquito</name>
    <dbReference type="NCBI Taxonomy" id="7173"/>
    <lineage>
        <taxon>Eukaryota</taxon>
        <taxon>Metazoa</taxon>
        <taxon>Ecdysozoa</taxon>
        <taxon>Arthropoda</taxon>
        <taxon>Hexapoda</taxon>
        <taxon>Insecta</taxon>
        <taxon>Pterygota</taxon>
        <taxon>Neoptera</taxon>
        <taxon>Endopterygota</taxon>
        <taxon>Diptera</taxon>
        <taxon>Nematocera</taxon>
        <taxon>Culicoidea</taxon>
        <taxon>Culicidae</taxon>
        <taxon>Anophelinae</taxon>
        <taxon>Anopheles</taxon>
    </lineage>
</organism>
<dbReference type="EMBL" id="APCN01001399">
    <property type="status" value="NOT_ANNOTATED_CDS"/>
    <property type="molecule type" value="Genomic_DNA"/>
</dbReference>
<proteinExistence type="predicted"/>